<evidence type="ECO:0000313" key="6">
    <source>
        <dbReference type="EMBL" id="TIB74910.1"/>
    </source>
</evidence>
<feature type="domain" description="Suppressor of forked" evidence="5">
    <location>
        <begin position="115"/>
        <end position="708"/>
    </location>
</feature>
<feature type="compositionally biased region" description="Basic and acidic residues" evidence="4">
    <location>
        <begin position="37"/>
        <end position="58"/>
    </location>
</feature>
<reference evidence="8 9" key="1">
    <citation type="submission" date="2019-03" db="EMBL/GenBank/DDBJ databases">
        <title>Sequencing 25 genomes of Wallemia mellicola.</title>
        <authorList>
            <person name="Gostincar C."/>
        </authorList>
    </citation>
    <scope>NUCLEOTIDE SEQUENCE [LARGE SCALE GENOMIC DNA]</scope>
    <source>
        <strain evidence="7 8">EXF-1262</strain>
        <strain evidence="6 9">EXF-6152</strain>
    </source>
</reference>
<dbReference type="EMBL" id="SPRH01000006">
    <property type="protein sequence ID" value="TIC03519.1"/>
    <property type="molecule type" value="Genomic_DNA"/>
</dbReference>
<dbReference type="GO" id="GO:0180010">
    <property type="term" value="P:co-transcriptional mRNA 3'-end processing, cleavage and polyadenylation pathway"/>
    <property type="evidence" value="ECO:0007669"/>
    <property type="project" value="UniProtKB-UniRule"/>
</dbReference>
<dbReference type="InterPro" id="IPR008847">
    <property type="entry name" value="Suf"/>
</dbReference>
<evidence type="ECO:0000259" key="5">
    <source>
        <dbReference type="Pfam" id="PF05843"/>
    </source>
</evidence>
<feature type="region of interest" description="Disordered" evidence="4">
    <location>
        <begin position="1"/>
        <end position="67"/>
    </location>
</feature>
<dbReference type="GO" id="GO:0005634">
    <property type="term" value="C:nucleus"/>
    <property type="evidence" value="ECO:0007669"/>
    <property type="project" value="UniProtKB-SubCell"/>
</dbReference>
<dbReference type="Proteomes" id="UP000310685">
    <property type="component" value="Unassembled WGS sequence"/>
</dbReference>
<evidence type="ECO:0000256" key="1">
    <source>
        <dbReference type="ARBA" id="ARBA00022737"/>
    </source>
</evidence>
<dbReference type="PANTHER" id="PTHR19980:SF0">
    <property type="entry name" value="CLEAVAGE STIMULATION FACTOR SUBUNIT 3"/>
    <property type="match status" value="1"/>
</dbReference>
<evidence type="ECO:0000313" key="9">
    <source>
        <dbReference type="Proteomes" id="UP000310685"/>
    </source>
</evidence>
<keyword evidence="1" id="KW-0677">Repeat</keyword>
<dbReference type="AlphaFoldDB" id="A0A4T0PVL1"/>
<organism evidence="7 8">
    <name type="scientific">Wallemia mellicola</name>
    <dbReference type="NCBI Taxonomy" id="1708541"/>
    <lineage>
        <taxon>Eukaryota</taxon>
        <taxon>Fungi</taxon>
        <taxon>Dikarya</taxon>
        <taxon>Basidiomycota</taxon>
        <taxon>Wallemiomycotina</taxon>
        <taxon>Wallemiomycetes</taxon>
        <taxon>Wallemiales</taxon>
        <taxon>Wallemiaceae</taxon>
        <taxon>Wallemia</taxon>
    </lineage>
</organism>
<dbReference type="InterPro" id="IPR011990">
    <property type="entry name" value="TPR-like_helical_dom_sf"/>
</dbReference>
<evidence type="ECO:0000313" key="7">
    <source>
        <dbReference type="EMBL" id="TIC03519.1"/>
    </source>
</evidence>
<feature type="compositionally biased region" description="Polar residues" evidence="4">
    <location>
        <begin position="1"/>
        <end position="25"/>
    </location>
</feature>
<feature type="region of interest" description="Disordered" evidence="4">
    <location>
        <begin position="725"/>
        <end position="794"/>
    </location>
</feature>
<name>A0A4T0PVL1_9BASI</name>
<dbReference type="PANTHER" id="PTHR19980">
    <property type="entry name" value="RNA CLEAVAGE STIMULATION FACTOR"/>
    <property type="match status" value="1"/>
</dbReference>
<dbReference type="Proteomes" id="UP000307169">
    <property type="component" value="Unassembled WGS sequence"/>
</dbReference>
<dbReference type="GO" id="GO:0003729">
    <property type="term" value="F:mRNA binding"/>
    <property type="evidence" value="ECO:0007669"/>
    <property type="project" value="TreeGrafter"/>
</dbReference>
<keyword evidence="3" id="KW-0507">mRNA processing</keyword>
<feature type="region of interest" description="Disordered" evidence="4">
    <location>
        <begin position="81"/>
        <end position="116"/>
    </location>
</feature>
<keyword evidence="2 3" id="KW-0539">Nucleus</keyword>
<keyword evidence="3" id="KW-0963">Cytoplasm</keyword>
<evidence type="ECO:0000256" key="4">
    <source>
        <dbReference type="SAM" id="MobiDB-lite"/>
    </source>
</evidence>
<dbReference type="SUPFAM" id="SSF48452">
    <property type="entry name" value="TPR-like"/>
    <property type="match status" value="2"/>
</dbReference>
<dbReference type="Pfam" id="PF05843">
    <property type="entry name" value="Suf"/>
    <property type="match status" value="1"/>
</dbReference>
<evidence type="ECO:0000256" key="3">
    <source>
        <dbReference type="RuleBase" id="RU369035"/>
    </source>
</evidence>
<dbReference type="InterPro" id="IPR045243">
    <property type="entry name" value="Rna14-like"/>
</dbReference>
<accession>A0A4T0PVL1</accession>
<comment type="function">
    <text evidence="3">Component of the cleavage factor IA (CFIA) complex, which is involved in the endonucleolytic cleavage during polyadenylation-dependent pre-mRNA 3'-end formation.</text>
</comment>
<sequence>MEENVYNSDTQQAISEQLESLTQGLANDDAAQEEQQEEHYQPPFLRDEHSEDPNETYKDAQQTLEDVAQSDDQQVVAAPNLPNISITPTPTPPIPAAVNTDVKSSQLPPLPVPKDRKESLEMQIQKDERDVDSWLDLISYLDSQGRNLVGDELESWWTEYTRVYDNFFKIWPCAVKQWQNYIDKCLSLTPPRMKKVEEIFSKALKQTPSPEFWSSYLNYIRRNNQGAEGRQIVIKAYEFAISHVGQDKDSGEIWLGYIRFLKDGSATNTWEEQQRMDALRRTYQRAVVIPIQNLEAIWREWDSFEGSLNKVTAKKFLADKSPAYMTARSALREIRSLTDPPISLFHIDGTLAKVPSWTERERQVISAWKRYLAWEEGNPLELDDNSAKHSRVSYAYKKALVYMRFYPEFWYRAYMSHKSMGKDEEAISLLKQGSEANPESYLLSFALAEVEEINHRYKEAHDILNNLLTSIINQTKEIENGILRQQAELNNQLPSIEQQANASQAAGENEGEVREKRRLAEDEINTKKEAISKAKAKDIEDLCKGAGLVWVMKMRLGRRTEGIKAARAVFKEARSSPYCTWQVFEAGAMMEYHSSKDSSVATKIFELGLKRFTTEIDYVIKYLDFLININDEGNARALFERIAPSLPADKARPLWTRWASYEYFYSDLPSALKLEQRLADTFPDEQPLRRFAERHTHQRIDKIATNDLGYGVKPPTAPMKIVEATAASAATKRPPVDLEEERNKRMRKDPPSGRNSRQTSQQGLPQPPHRNTPVPNVQIGGAPIHLGGGRPAPVAMMPPRPAAKDPVGIFLQQLPQARMPSSKPITLALELLPNLLSLNVPLDKKKCSELLNYRHSILHPRRIEEYLCWNPNKEIINLLEEINSDEALDRTPKGFKYEEDGQYVKFSLNDTLYIVLKEEGENDWKYHDLEIIDNNTLIRNGQGGWYVSQDVALDAFILKAEQLIREANDKTKVTENEQENNANQDFWADFSDDSDLEGVNPARLSLQPPTSQALQQQEDAFFERQATEHMNSLDNGADKQISVVDSSTKAAIKGVYELYKQGKRAECKEGDIDNKTTDEESFLELVLQSLNA</sequence>
<dbReference type="GO" id="GO:0005737">
    <property type="term" value="C:cytoplasm"/>
    <property type="evidence" value="ECO:0007669"/>
    <property type="project" value="UniProtKB-SubCell"/>
</dbReference>
<evidence type="ECO:0000256" key="2">
    <source>
        <dbReference type="ARBA" id="ARBA00023242"/>
    </source>
</evidence>
<proteinExistence type="predicted"/>
<feature type="compositionally biased region" description="Polar residues" evidence="4">
    <location>
        <begin position="753"/>
        <end position="764"/>
    </location>
</feature>
<dbReference type="EMBL" id="SPRC01000069">
    <property type="protein sequence ID" value="TIB74910.1"/>
    <property type="molecule type" value="Genomic_DNA"/>
</dbReference>
<feature type="region of interest" description="Disordered" evidence="4">
    <location>
        <begin position="498"/>
        <end position="520"/>
    </location>
</feature>
<dbReference type="SMART" id="SM00386">
    <property type="entry name" value="HAT"/>
    <property type="match status" value="6"/>
</dbReference>
<comment type="subcellular location">
    <subcellularLocation>
        <location evidence="3">Nucleus</location>
    </subcellularLocation>
    <subcellularLocation>
        <location evidence="3">Cytoplasm</location>
    </subcellularLocation>
    <text evidence="3">Nucleus and/or cytoplasm.</text>
</comment>
<dbReference type="Gene3D" id="1.25.40.10">
    <property type="entry name" value="Tetratricopeptide repeat domain"/>
    <property type="match status" value="1"/>
</dbReference>
<comment type="caution">
    <text evidence="7">The sequence shown here is derived from an EMBL/GenBank/DDBJ whole genome shotgun (WGS) entry which is preliminary data.</text>
</comment>
<dbReference type="InterPro" id="IPR003107">
    <property type="entry name" value="HAT"/>
</dbReference>
<evidence type="ECO:0000313" key="8">
    <source>
        <dbReference type="Proteomes" id="UP000307169"/>
    </source>
</evidence>
<feature type="compositionally biased region" description="Basic and acidic residues" evidence="4">
    <location>
        <begin position="511"/>
        <end position="520"/>
    </location>
</feature>
<gene>
    <name evidence="7" type="ORF">E3Q17_00895</name>
    <name evidence="6" type="ORF">E3Q22_04115</name>
</gene>
<protein>
    <recommendedName>
        <fullName evidence="3">mRNA 3'-end-processing protein RNA14</fullName>
    </recommendedName>
</protein>